<keyword evidence="3" id="KW-1185">Reference proteome</keyword>
<dbReference type="GO" id="GO:0042073">
    <property type="term" value="P:intraciliary transport"/>
    <property type="evidence" value="ECO:0007669"/>
    <property type="project" value="InterPro"/>
</dbReference>
<accession>A0A1Y1WEU6</accession>
<dbReference type="Proteomes" id="UP000193944">
    <property type="component" value="Unassembled WGS sequence"/>
</dbReference>
<dbReference type="AlphaFoldDB" id="A0A1Y1WEU6"/>
<organism evidence="2 3">
    <name type="scientific">Anaeromyces robustus</name>
    <dbReference type="NCBI Taxonomy" id="1754192"/>
    <lineage>
        <taxon>Eukaryota</taxon>
        <taxon>Fungi</taxon>
        <taxon>Fungi incertae sedis</taxon>
        <taxon>Chytridiomycota</taxon>
        <taxon>Chytridiomycota incertae sedis</taxon>
        <taxon>Neocallimastigomycetes</taxon>
        <taxon>Neocallimastigales</taxon>
        <taxon>Neocallimastigaceae</taxon>
        <taxon>Anaeromyces</taxon>
    </lineage>
</organism>
<evidence type="ECO:0000256" key="1">
    <source>
        <dbReference type="SAM" id="MobiDB-lite"/>
    </source>
</evidence>
<feature type="compositionally biased region" description="Polar residues" evidence="1">
    <location>
        <begin position="270"/>
        <end position="283"/>
    </location>
</feature>
<dbReference type="STRING" id="1754192.A0A1Y1WEU6"/>
<feature type="compositionally biased region" description="Basic and acidic residues" evidence="1">
    <location>
        <begin position="298"/>
        <end position="307"/>
    </location>
</feature>
<proteinExistence type="predicted"/>
<dbReference type="SUPFAM" id="SSF49785">
    <property type="entry name" value="Galactose-binding domain-like"/>
    <property type="match status" value="1"/>
</dbReference>
<dbReference type="PANTHER" id="PTHR33906:SF1">
    <property type="entry name" value="INTRAFLAGELLAR TRANSPORT PROTEIN 25 HOMOLOG"/>
    <property type="match status" value="1"/>
</dbReference>
<dbReference type="GO" id="GO:0030992">
    <property type="term" value="C:intraciliary transport particle B"/>
    <property type="evidence" value="ECO:0007669"/>
    <property type="project" value="InterPro"/>
</dbReference>
<feature type="compositionally biased region" description="Low complexity" evidence="1">
    <location>
        <begin position="152"/>
        <end position="162"/>
    </location>
</feature>
<dbReference type="OrthoDB" id="271080at2759"/>
<feature type="compositionally biased region" description="Low complexity" evidence="1">
    <location>
        <begin position="194"/>
        <end position="213"/>
    </location>
</feature>
<name>A0A1Y1WEU6_9FUNG</name>
<comment type="caution">
    <text evidence="2">The sequence shown here is derived from an EMBL/GenBank/DDBJ whole genome shotgun (WGS) entry which is preliminary data.</text>
</comment>
<protein>
    <recommendedName>
        <fullName evidence="4">F5/8 type C domain-containing protein</fullName>
    </recommendedName>
</protein>
<dbReference type="PANTHER" id="PTHR33906">
    <property type="entry name" value="INTRAFLAGELLAR TRANSPORT PROTEIN 25 HOMOLOG"/>
    <property type="match status" value="1"/>
</dbReference>
<dbReference type="InterPro" id="IPR033558">
    <property type="entry name" value="IFT25"/>
</dbReference>
<dbReference type="GO" id="GO:0005929">
    <property type="term" value="C:cilium"/>
    <property type="evidence" value="ECO:0007669"/>
    <property type="project" value="TreeGrafter"/>
</dbReference>
<reference evidence="2 3" key="2">
    <citation type="submission" date="2016-08" db="EMBL/GenBank/DDBJ databases">
        <title>Pervasive Adenine N6-methylation of Active Genes in Fungi.</title>
        <authorList>
            <consortium name="DOE Joint Genome Institute"/>
            <person name="Mondo S.J."/>
            <person name="Dannebaum R.O."/>
            <person name="Kuo R.C."/>
            <person name="Labutti K."/>
            <person name="Haridas S."/>
            <person name="Kuo A."/>
            <person name="Salamov A."/>
            <person name="Ahrendt S.R."/>
            <person name="Lipzen A."/>
            <person name="Sullivan W."/>
            <person name="Andreopoulos W.B."/>
            <person name="Clum A."/>
            <person name="Lindquist E."/>
            <person name="Daum C."/>
            <person name="Ramamoorthy G.K."/>
            <person name="Gryganskyi A."/>
            <person name="Culley D."/>
            <person name="Magnuson J.K."/>
            <person name="James T.Y."/>
            <person name="O'Malley M.A."/>
            <person name="Stajich J.E."/>
            <person name="Spatafora J.W."/>
            <person name="Visel A."/>
            <person name="Grigoriev I.V."/>
        </authorList>
    </citation>
    <scope>NUCLEOTIDE SEQUENCE [LARGE SCALE GENOMIC DNA]</scope>
    <source>
        <strain evidence="2 3">S4</strain>
    </source>
</reference>
<evidence type="ECO:0008006" key="4">
    <source>
        <dbReference type="Google" id="ProtNLM"/>
    </source>
</evidence>
<gene>
    <name evidence="2" type="ORF">BCR32DRAFT_297303</name>
</gene>
<reference evidence="2 3" key="1">
    <citation type="submission" date="2016-08" db="EMBL/GenBank/DDBJ databases">
        <title>A Parts List for Fungal Cellulosomes Revealed by Comparative Genomics.</title>
        <authorList>
            <consortium name="DOE Joint Genome Institute"/>
            <person name="Haitjema C.H."/>
            <person name="Gilmore S.P."/>
            <person name="Henske J.K."/>
            <person name="Solomon K.V."/>
            <person name="De Groot R."/>
            <person name="Kuo A."/>
            <person name="Mondo S.J."/>
            <person name="Salamov A.A."/>
            <person name="Labutti K."/>
            <person name="Zhao Z."/>
            <person name="Chiniquy J."/>
            <person name="Barry K."/>
            <person name="Brewer H.M."/>
            <person name="Purvine S.O."/>
            <person name="Wright A.T."/>
            <person name="Boxma B."/>
            <person name="Van Alen T."/>
            <person name="Hackstein J.H."/>
            <person name="Baker S.E."/>
            <person name="Grigoriev I.V."/>
            <person name="O'Malley M.A."/>
        </authorList>
    </citation>
    <scope>NUCLEOTIDE SEQUENCE [LARGE SCALE GENOMIC DNA]</scope>
    <source>
        <strain evidence="2 3">S4</strain>
    </source>
</reference>
<feature type="compositionally biased region" description="Basic and acidic residues" evidence="1">
    <location>
        <begin position="163"/>
        <end position="190"/>
    </location>
</feature>
<evidence type="ECO:0000313" key="2">
    <source>
        <dbReference type="EMBL" id="ORX71684.1"/>
    </source>
</evidence>
<feature type="compositionally biased region" description="Polar residues" evidence="1">
    <location>
        <begin position="242"/>
        <end position="260"/>
    </location>
</feature>
<dbReference type="Gene3D" id="2.60.120.260">
    <property type="entry name" value="Galactose-binding domain-like"/>
    <property type="match status" value="1"/>
</dbReference>
<feature type="compositionally biased region" description="Low complexity" evidence="1">
    <location>
        <begin position="220"/>
        <end position="230"/>
    </location>
</feature>
<evidence type="ECO:0000313" key="3">
    <source>
        <dbReference type="Proteomes" id="UP000193944"/>
    </source>
</evidence>
<feature type="region of interest" description="Disordered" evidence="1">
    <location>
        <begin position="148"/>
        <end position="307"/>
    </location>
</feature>
<dbReference type="InterPro" id="IPR008979">
    <property type="entry name" value="Galactose-bd-like_sf"/>
</dbReference>
<sequence length="307" mass="34116">MISSEIESTTNVSNPVKNEGKQFKMKVLMATSLDSRHGIENIVDGRINTFWISTGLFPQEIIIALSASVLLKTVTLTTMKVSHVILESSNTNIKEFHTINSQEIQDGTIQTTSFTIPPNTKAKYLKFIFKKGYSDFITVHKLNVTGDPILESTTTSSSTITTNKEKSSKSLKSRSEHKSNRDDNSKDKILVRQNIDSSSNIKINSNSNSNNNSTLDINASSNTTTTTSSTSKHKKKSLPTTEDNNLTDINTELQTSNSVGTRRESRRLTRMSTHNTTDSNNNGHHSHSKEKRNSSSTKLKENENDDN</sequence>
<dbReference type="EMBL" id="MCFG01000403">
    <property type="protein sequence ID" value="ORX71684.1"/>
    <property type="molecule type" value="Genomic_DNA"/>
</dbReference>